<dbReference type="InterPro" id="IPR055377">
    <property type="entry name" value="GH3_M"/>
</dbReference>
<evidence type="ECO:0000313" key="2">
    <source>
        <dbReference type="EMBL" id="REG11229.1"/>
    </source>
</evidence>
<dbReference type="Pfam" id="PF03321">
    <property type="entry name" value="GH3"/>
    <property type="match status" value="1"/>
</dbReference>
<dbReference type="Gene3D" id="3.40.50.12780">
    <property type="entry name" value="N-terminal domain of ligase-like"/>
    <property type="match status" value="2"/>
</dbReference>
<keyword evidence="3" id="KW-1185">Reference proteome</keyword>
<dbReference type="OrthoDB" id="614636at2"/>
<evidence type="ECO:0000313" key="3">
    <source>
        <dbReference type="Proteomes" id="UP000256388"/>
    </source>
</evidence>
<name>A0A3E0AHU2_9CHLR</name>
<comment type="caution">
    <text evidence="2">The sequence shown here is derived from an EMBL/GenBank/DDBJ whole genome shotgun (WGS) entry which is preliminary data.</text>
</comment>
<dbReference type="Proteomes" id="UP000256388">
    <property type="component" value="Unassembled WGS sequence"/>
</dbReference>
<accession>A0A3E0AHU2</accession>
<organism evidence="2 3">
    <name type="scientific">Pelolinea submarina</name>
    <dbReference type="NCBI Taxonomy" id="913107"/>
    <lineage>
        <taxon>Bacteria</taxon>
        <taxon>Bacillati</taxon>
        <taxon>Chloroflexota</taxon>
        <taxon>Anaerolineae</taxon>
        <taxon>Anaerolineales</taxon>
        <taxon>Anaerolineaceae</taxon>
        <taxon>Pelolinea</taxon>
    </lineage>
</organism>
<reference evidence="2 3" key="1">
    <citation type="submission" date="2018-08" db="EMBL/GenBank/DDBJ databases">
        <title>Genomic Encyclopedia of Type Strains, Phase IV (KMG-IV): sequencing the most valuable type-strain genomes for metagenomic binning, comparative biology and taxonomic classification.</title>
        <authorList>
            <person name="Goeker M."/>
        </authorList>
    </citation>
    <scope>NUCLEOTIDE SEQUENCE [LARGE SCALE GENOMIC DNA]</scope>
    <source>
        <strain evidence="2 3">DSM 23923</strain>
    </source>
</reference>
<dbReference type="RefSeq" id="WP_116224364.1">
    <property type="nucleotide sequence ID" value="NZ_AP018437.1"/>
</dbReference>
<gene>
    <name evidence="2" type="ORF">DFR64_1106</name>
</gene>
<dbReference type="GO" id="GO:0005737">
    <property type="term" value="C:cytoplasm"/>
    <property type="evidence" value="ECO:0007669"/>
    <property type="project" value="TreeGrafter"/>
</dbReference>
<dbReference type="EMBL" id="QUMS01000001">
    <property type="protein sequence ID" value="REG11229.1"/>
    <property type="molecule type" value="Genomic_DNA"/>
</dbReference>
<proteinExistence type="predicted"/>
<dbReference type="InterPro" id="IPR042099">
    <property type="entry name" value="ANL_N_sf"/>
</dbReference>
<dbReference type="GO" id="GO:0016881">
    <property type="term" value="F:acid-amino acid ligase activity"/>
    <property type="evidence" value="ECO:0007669"/>
    <property type="project" value="TreeGrafter"/>
</dbReference>
<dbReference type="InterPro" id="IPR004993">
    <property type="entry name" value="GH3"/>
</dbReference>
<sequence>MTIASDLIRESQRDKLWSRYCGHFDLSIKEYMKIQERLLFEQFNILKDSEIGRHFYGKSVPKSVQEFRERIPLTTYDDYIDLLKDRDESILPKGNYRWSHTSGRSGVQKWIPLTDRMYERYGEVALTAMILSSAKYKGDVRVEPNDVLLLGTAPLPYTSGYVSHATADIIDVRFVPPIEVGEKMDFSDRISAGFRMGMDTGIDYFYGLASVLGKMGERFEEGGTGNTSLKGMKLTTIFKLLRGMLIAKSQHRNILPRDIWKLKGVMAGGTDTDIYRERVAHYWGREPLEGYASTEGGMQSLQAWNYKGMTLFPDVDFYEFIPFEEHLKNKADPSYTPKTVLTDELVPGIYELVFTNLLGGIVMRYRIGDLITIESIGDEEIGCVLPQFRFYSRADDLIDLGNMIRFTEKSIWETIEAAGIENVDWTARKEAKDGKPIFHLFIEFKPGHEIDIKDAQARIEEKMIEFHPDYVGLREILGENNFKLSALPSGAFNHFIESRKAEGADLAHLKPPHMQPKADVFDKLVNFG</sequence>
<dbReference type="PANTHER" id="PTHR31901:SF9">
    <property type="entry name" value="GH3 DOMAIN-CONTAINING PROTEIN"/>
    <property type="match status" value="1"/>
</dbReference>
<feature type="domain" description="GH3 middle" evidence="1">
    <location>
        <begin position="310"/>
        <end position="392"/>
    </location>
</feature>
<protein>
    <submittedName>
        <fullName evidence="2">GH3 auxin-responsive promoter</fullName>
    </submittedName>
</protein>
<dbReference type="Pfam" id="PF23571">
    <property type="entry name" value="GH3_M"/>
    <property type="match status" value="1"/>
</dbReference>
<dbReference type="PANTHER" id="PTHR31901">
    <property type="entry name" value="GH3 DOMAIN-CONTAINING PROTEIN"/>
    <property type="match status" value="1"/>
</dbReference>
<evidence type="ECO:0000259" key="1">
    <source>
        <dbReference type="Pfam" id="PF23571"/>
    </source>
</evidence>
<dbReference type="AlphaFoldDB" id="A0A3E0AHU2"/>